<feature type="compositionally biased region" description="Basic residues" evidence="1">
    <location>
        <begin position="1"/>
        <end position="10"/>
    </location>
</feature>
<organism evidence="3 4">
    <name type="scientific">Trichocoleus desertorum GB2-A4</name>
    <dbReference type="NCBI Taxonomy" id="2933944"/>
    <lineage>
        <taxon>Bacteria</taxon>
        <taxon>Bacillati</taxon>
        <taxon>Cyanobacteriota</taxon>
        <taxon>Cyanophyceae</taxon>
        <taxon>Leptolyngbyales</taxon>
        <taxon>Trichocoleusaceae</taxon>
        <taxon>Trichocoleus</taxon>
    </lineage>
</organism>
<feature type="domain" description="ParB-like N-terminal" evidence="2">
    <location>
        <begin position="48"/>
        <end position="150"/>
    </location>
</feature>
<dbReference type="InterPro" id="IPR036086">
    <property type="entry name" value="ParB/Sulfiredoxin_sf"/>
</dbReference>
<dbReference type="SMART" id="SM00470">
    <property type="entry name" value="ParB"/>
    <property type="match status" value="1"/>
</dbReference>
<dbReference type="Pfam" id="PF02195">
    <property type="entry name" value="ParB_N"/>
    <property type="match status" value="1"/>
</dbReference>
<reference evidence="3 4" key="1">
    <citation type="submission" date="2022-04" db="EMBL/GenBank/DDBJ databases">
        <title>Positive selection, recombination, and allopatry shape intraspecific diversity of widespread and dominant cyanobacteria.</title>
        <authorList>
            <person name="Wei J."/>
            <person name="Shu W."/>
            <person name="Hu C."/>
        </authorList>
    </citation>
    <scope>NUCLEOTIDE SEQUENCE [LARGE SCALE GENOMIC DNA]</scope>
    <source>
        <strain evidence="3 4">GB2-A4</strain>
    </source>
</reference>
<sequence length="261" mass="29758">MVKQQRKRIAQKPTTPPPAADSWVTRGGVDPENQLDEQLRASAEREGGTIPLEQIQDRIDKDTRPLDKKHVDALAESIAVVGLIEPLVVDTKGRLLAGGHRRAAIEALKNRALDNYQKLFPSDRIPVRIMSFDAEQDPELALQIEVTENEKRRDYTPLEVKTLADRLRAAGYVDARGRPEKGKKALRPALEIIVGKSLRTVRRYLNEEKQENRTTDRFLLLRQAVSKLEKWQKTEPQSRKEKELAKKLPEIIRVIESAIEE</sequence>
<dbReference type="InterPro" id="IPR050336">
    <property type="entry name" value="Chromosome_partition/occlusion"/>
</dbReference>
<dbReference type="Proteomes" id="UP001464891">
    <property type="component" value="Unassembled WGS sequence"/>
</dbReference>
<name>A0ABV0JGL0_9CYAN</name>
<keyword evidence="4" id="KW-1185">Reference proteome</keyword>
<dbReference type="SUPFAM" id="SSF110849">
    <property type="entry name" value="ParB/Sulfiredoxin"/>
    <property type="match status" value="1"/>
</dbReference>
<gene>
    <name evidence="3" type="ORF">NC998_25370</name>
</gene>
<evidence type="ECO:0000313" key="3">
    <source>
        <dbReference type="EMBL" id="MEP0820433.1"/>
    </source>
</evidence>
<evidence type="ECO:0000313" key="4">
    <source>
        <dbReference type="Proteomes" id="UP001464891"/>
    </source>
</evidence>
<dbReference type="EMBL" id="JAMPKM010000029">
    <property type="protein sequence ID" value="MEP0820433.1"/>
    <property type="molecule type" value="Genomic_DNA"/>
</dbReference>
<dbReference type="Gene3D" id="3.90.1530.10">
    <property type="entry name" value="Conserved hypothetical protein from pyrococcus furiosus pfu- 392566-001, ParB domain"/>
    <property type="match status" value="1"/>
</dbReference>
<dbReference type="PANTHER" id="PTHR33375">
    <property type="entry name" value="CHROMOSOME-PARTITIONING PROTEIN PARB-RELATED"/>
    <property type="match status" value="1"/>
</dbReference>
<comment type="caution">
    <text evidence="3">The sequence shown here is derived from an EMBL/GenBank/DDBJ whole genome shotgun (WGS) entry which is preliminary data.</text>
</comment>
<proteinExistence type="predicted"/>
<dbReference type="InterPro" id="IPR003115">
    <property type="entry name" value="ParB_N"/>
</dbReference>
<dbReference type="PANTHER" id="PTHR33375:SF1">
    <property type="entry name" value="CHROMOSOME-PARTITIONING PROTEIN PARB-RELATED"/>
    <property type="match status" value="1"/>
</dbReference>
<evidence type="ECO:0000256" key="1">
    <source>
        <dbReference type="SAM" id="MobiDB-lite"/>
    </source>
</evidence>
<dbReference type="RefSeq" id="WP_190435210.1">
    <property type="nucleotide sequence ID" value="NZ_JAMPKM010000029.1"/>
</dbReference>
<evidence type="ECO:0000259" key="2">
    <source>
        <dbReference type="SMART" id="SM00470"/>
    </source>
</evidence>
<accession>A0ABV0JGL0</accession>
<feature type="region of interest" description="Disordered" evidence="1">
    <location>
        <begin position="1"/>
        <end position="30"/>
    </location>
</feature>
<protein>
    <submittedName>
        <fullName evidence="3">ParB N-terminal domain-containing protein</fullName>
    </submittedName>
</protein>